<evidence type="ECO:0000313" key="2">
    <source>
        <dbReference type="Proteomes" id="UP000005309"/>
    </source>
</evidence>
<dbReference type="Proteomes" id="UP000005309">
    <property type="component" value="Unassembled WGS sequence"/>
</dbReference>
<sequence length="233" mass="26062">MMKGACVMRHLRRSSAAVLAVLLIFCAYMGFRYWKEHTPEAALAHIGHAAAAEDRDGFDQYVDTDAVLAGLSEDAAALLAENIDALHARYPSDWFFRHDAAFMEQYMAERRAADIAFVRAALDYYFDSSRVPISRTDGAARWASDEMRAFAAAYTVTVGAVRTDGDRAEADAVLRGNDSTYGRLLPSAAVTFELVRAEDRRWKLVRVRTAADEHGFFAFVDAAERYWALQGWD</sequence>
<dbReference type="STRING" id="638302.HMPREF0908_1680"/>
<gene>
    <name evidence="1" type="ORF">HMPREF0908_1680</name>
</gene>
<proteinExistence type="predicted"/>
<evidence type="ECO:0000313" key="1">
    <source>
        <dbReference type="EMBL" id="EEQ47965.1"/>
    </source>
</evidence>
<reference evidence="1 2" key="1">
    <citation type="submission" date="2009-04" db="EMBL/GenBank/DDBJ databases">
        <authorList>
            <person name="Qin X."/>
            <person name="Bachman B."/>
            <person name="Battles P."/>
            <person name="Bell A."/>
            <person name="Bess C."/>
            <person name="Bickham C."/>
            <person name="Chaboub L."/>
            <person name="Chen D."/>
            <person name="Coyle M."/>
            <person name="Deiros D.R."/>
            <person name="Dinh H."/>
            <person name="Forbes L."/>
            <person name="Fowler G."/>
            <person name="Francisco L."/>
            <person name="Fu Q."/>
            <person name="Gubbala S."/>
            <person name="Hale W."/>
            <person name="Han Y."/>
            <person name="Hemphill L."/>
            <person name="Highlander S.K."/>
            <person name="Hirani K."/>
            <person name="Hogues M."/>
            <person name="Jackson L."/>
            <person name="Jakkamsetti A."/>
            <person name="Javaid M."/>
            <person name="Jiang H."/>
            <person name="Korchina V."/>
            <person name="Kovar C."/>
            <person name="Lara F."/>
            <person name="Lee S."/>
            <person name="Mata R."/>
            <person name="Mathew T."/>
            <person name="Moen C."/>
            <person name="Morales K."/>
            <person name="Munidasa M."/>
            <person name="Nazareth L."/>
            <person name="Ngo R."/>
            <person name="Nguyen L."/>
            <person name="Okwuonu G."/>
            <person name="Ongeri F."/>
            <person name="Patil S."/>
            <person name="Petrosino J."/>
            <person name="Pham C."/>
            <person name="Pham P."/>
            <person name="Pu L.-L."/>
            <person name="Puazo M."/>
            <person name="Raj R."/>
            <person name="Reid J."/>
            <person name="Rouhana J."/>
            <person name="Saada N."/>
            <person name="Shang Y."/>
            <person name="Simmons D."/>
            <person name="Thornton R."/>
            <person name="Warren J."/>
            <person name="Weissenberger G."/>
            <person name="Zhang J."/>
            <person name="Zhang L."/>
            <person name="Zhou C."/>
            <person name="Zhu D."/>
            <person name="Muzny D."/>
            <person name="Worley K."/>
            <person name="Gibbs R."/>
        </authorList>
    </citation>
    <scope>NUCLEOTIDE SEQUENCE [LARGE SCALE GENOMIC DNA]</scope>
    <source>
        <strain evidence="1 2">ATCC 43531</strain>
    </source>
</reference>
<keyword evidence="2" id="KW-1185">Reference proteome</keyword>
<dbReference type="EMBL" id="ACLA01000023">
    <property type="protein sequence ID" value="EEQ47965.1"/>
    <property type="molecule type" value="Genomic_DNA"/>
</dbReference>
<protein>
    <submittedName>
        <fullName evidence="1">Uncharacterized protein</fullName>
    </submittedName>
</protein>
<dbReference type="HOGENOM" id="CLU_1239012_0_0_9"/>
<dbReference type="AlphaFoldDB" id="C4V586"/>
<comment type="caution">
    <text evidence="1">The sequence shown here is derived from an EMBL/GenBank/DDBJ whole genome shotgun (WGS) entry which is preliminary data.</text>
</comment>
<accession>C4V586</accession>
<name>C4V586_9FIRM</name>
<organism evidence="1 2">
    <name type="scientific">Selenomonas flueggei ATCC 43531</name>
    <dbReference type="NCBI Taxonomy" id="638302"/>
    <lineage>
        <taxon>Bacteria</taxon>
        <taxon>Bacillati</taxon>
        <taxon>Bacillota</taxon>
        <taxon>Negativicutes</taxon>
        <taxon>Selenomonadales</taxon>
        <taxon>Selenomonadaceae</taxon>
        <taxon>Selenomonas</taxon>
    </lineage>
</organism>